<evidence type="ECO:0000256" key="1">
    <source>
        <dbReference type="SAM" id="Phobius"/>
    </source>
</evidence>
<feature type="transmembrane region" description="Helical" evidence="1">
    <location>
        <begin position="110"/>
        <end position="127"/>
    </location>
</feature>
<keyword evidence="3" id="KW-1185">Reference proteome</keyword>
<keyword evidence="1" id="KW-0812">Transmembrane</keyword>
<dbReference type="Proteomes" id="UP001152172">
    <property type="component" value="Unassembled WGS sequence"/>
</dbReference>
<protein>
    <submittedName>
        <fullName evidence="2">Uncharacterized protein</fullName>
    </submittedName>
</protein>
<dbReference type="AlphaFoldDB" id="A0A9X3RCB3"/>
<feature type="transmembrane region" description="Helical" evidence="1">
    <location>
        <begin position="148"/>
        <end position="166"/>
    </location>
</feature>
<comment type="caution">
    <text evidence="2">The sequence shown here is derived from an EMBL/GenBank/DDBJ whole genome shotgun (WGS) entry which is preliminary data.</text>
</comment>
<feature type="transmembrane region" description="Helical" evidence="1">
    <location>
        <begin position="74"/>
        <end position="95"/>
    </location>
</feature>
<organism evidence="2 3">
    <name type="scientific">Psychrobacillus psychrodurans</name>
    <dbReference type="NCBI Taxonomy" id="126157"/>
    <lineage>
        <taxon>Bacteria</taxon>
        <taxon>Bacillati</taxon>
        <taxon>Bacillota</taxon>
        <taxon>Bacilli</taxon>
        <taxon>Bacillales</taxon>
        <taxon>Bacillaceae</taxon>
        <taxon>Psychrobacillus</taxon>
    </lineage>
</organism>
<gene>
    <name evidence="2" type="ORF">M9R61_17615</name>
</gene>
<sequence>MIVREAKVSDATGIALVHVESWRTSYKNILPSNFLMNLSYKRREAMFYKFKKGIFDIKLLEFVFMTRWEIYMRVLLELIRIIIMFAIVGSALGYLLENIYLEMGIHPEKLGSIGFIAIFVLFFVLYRNKLQFSGWYKGKGREKLPRKVSQIFIISSIVLLLIPPVLKLLLG</sequence>
<dbReference type="RefSeq" id="WP_269923138.1">
    <property type="nucleotide sequence ID" value="NZ_JAMKBI010000016.1"/>
</dbReference>
<evidence type="ECO:0000313" key="3">
    <source>
        <dbReference type="Proteomes" id="UP001152172"/>
    </source>
</evidence>
<keyword evidence="1" id="KW-0472">Membrane</keyword>
<evidence type="ECO:0000313" key="2">
    <source>
        <dbReference type="EMBL" id="MCZ8535127.1"/>
    </source>
</evidence>
<reference evidence="2" key="1">
    <citation type="submission" date="2022-05" db="EMBL/GenBank/DDBJ databases">
        <authorList>
            <person name="Colautti A."/>
            <person name="Iacumin L."/>
        </authorList>
    </citation>
    <scope>NUCLEOTIDE SEQUENCE</scope>
    <source>
        <strain evidence="2">DSM 30747</strain>
    </source>
</reference>
<accession>A0A9X3RCB3</accession>
<proteinExistence type="predicted"/>
<dbReference type="Gene3D" id="3.40.630.30">
    <property type="match status" value="1"/>
</dbReference>
<name>A0A9X3RCB3_9BACI</name>
<dbReference type="EMBL" id="JAMKBI010000016">
    <property type="protein sequence ID" value="MCZ8535127.1"/>
    <property type="molecule type" value="Genomic_DNA"/>
</dbReference>
<keyword evidence="1" id="KW-1133">Transmembrane helix</keyword>